<reference evidence="4 5" key="1">
    <citation type="journal article" date="2009" name="Appl. Environ. Microbiol.">
        <title>Three genomes from the phylum Acidobacteria provide insight into the lifestyles of these microorganisms in soils.</title>
        <authorList>
            <person name="Ward N.L."/>
            <person name="Challacombe J.F."/>
            <person name="Janssen P.H."/>
            <person name="Henrissat B."/>
            <person name="Coutinho P.M."/>
            <person name="Wu M."/>
            <person name="Xie G."/>
            <person name="Haft D.H."/>
            <person name="Sait M."/>
            <person name="Badger J."/>
            <person name="Barabote R.D."/>
            <person name="Bradley B."/>
            <person name="Brettin T.S."/>
            <person name="Brinkac L.M."/>
            <person name="Bruce D."/>
            <person name="Creasy T."/>
            <person name="Daugherty S.C."/>
            <person name="Davidsen T.M."/>
            <person name="DeBoy R.T."/>
            <person name="Detter J.C."/>
            <person name="Dodson R.J."/>
            <person name="Durkin A.S."/>
            <person name="Ganapathy A."/>
            <person name="Gwinn-Giglio M."/>
            <person name="Han C.S."/>
            <person name="Khouri H."/>
            <person name="Kiss H."/>
            <person name="Kothari S.P."/>
            <person name="Madupu R."/>
            <person name="Nelson K.E."/>
            <person name="Nelson W.C."/>
            <person name="Paulsen I."/>
            <person name="Penn K."/>
            <person name="Ren Q."/>
            <person name="Rosovitz M.J."/>
            <person name="Selengut J.D."/>
            <person name="Shrivastava S."/>
            <person name="Sullivan S.A."/>
            <person name="Tapia R."/>
            <person name="Thompson L.S."/>
            <person name="Watkins K.L."/>
            <person name="Yang Q."/>
            <person name="Yu C."/>
            <person name="Zafar N."/>
            <person name="Zhou L."/>
            <person name="Kuske C.R."/>
        </authorList>
    </citation>
    <scope>NUCLEOTIDE SEQUENCE [LARGE SCALE GENOMIC DNA]</scope>
    <source>
        <strain evidence="4 5">Ellin345</strain>
    </source>
</reference>
<dbReference type="PANTHER" id="PTHR36852">
    <property type="entry name" value="PROTEIN GVPL 2"/>
    <property type="match status" value="1"/>
</dbReference>
<dbReference type="Proteomes" id="UP000002432">
    <property type="component" value="Chromosome"/>
</dbReference>
<name>Q1INZ0_KORVE</name>
<keyword evidence="5" id="KW-1185">Reference proteome</keyword>
<evidence type="ECO:0000313" key="4">
    <source>
        <dbReference type="EMBL" id="ABF41410.1"/>
    </source>
</evidence>
<evidence type="ECO:0000256" key="2">
    <source>
        <dbReference type="ARBA" id="ARBA00035108"/>
    </source>
</evidence>
<dbReference type="InterPro" id="IPR009430">
    <property type="entry name" value="GvpL/GvpF"/>
</dbReference>
<organism evidence="4 5">
    <name type="scientific">Koribacter versatilis (strain Ellin345)</name>
    <dbReference type="NCBI Taxonomy" id="204669"/>
    <lineage>
        <taxon>Bacteria</taxon>
        <taxon>Pseudomonadati</taxon>
        <taxon>Acidobacteriota</taxon>
        <taxon>Terriglobia</taxon>
        <taxon>Terriglobales</taxon>
        <taxon>Candidatus Korobacteraceae</taxon>
        <taxon>Candidatus Korobacter</taxon>
    </lineage>
</organism>
<comment type="similarity">
    <text evidence="3">Belongs to the gas vesicle GvpF/GvpL family.</text>
</comment>
<sequence>MATAIKKKSAKKTAKQPAGALYLYGISLPAKKSVDIRAEAVDGNAAVESIRLGGFDAWISRVDRSEYADRLAENMENLEWLATIGVRHQRAVGDLASKVEILPARFGTVFLSEASLQEHIAGQKKSIQSVFKKIAGAEEWGIKIFRTATPKAPAMIEASSGTDYLKRKAQTVMPRKKEEDPSLAEFVEALSKASADTAAGGKASAGQPSLVWHGSFLVKRTAQKKFAAALKKSTAKLANNYRVECSGPWPPYSFVGQHD</sequence>
<evidence type="ECO:0000256" key="3">
    <source>
        <dbReference type="ARBA" id="ARBA00035643"/>
    </source>
</evidence>
<protein>
    <submittedName>
        <fullName evidence="4">Gas vesicle synthesis GvpLGvpF</fullName>
    </submittedName>
</protein>
<dbReference type="Pfam" id="PF06386">
    <property type="entry name" value="GvpL_GvpF"/>
    <property type="match status" value="1"/>
</dbReference>
<comment type="subcellular location">
    <subcellularLocation>
        <location evidence="2">Gas vesicle</location>
    </subcellularLocation>
</comment>
<dbReference type="PANTHER" id="PTHR36852:SF1">
    <property type="entry name" value="PROTEIN GVPL 2"/>
    <property type="match status" value="1"/>
</dbReference>
<dbReference type="EMBL" id="CP000360">
    <property type="protein sequence ID" value="ABF41410.1"/>
    <property type="molecule type" value="Genomic_DNA"/>
</dbReference>
<dbReference type="EnsemblBacteria" id="ABF41410">
    <property type="protein sequence ID" value="ABF41410"/>
    <property type="gene ID" value="Acid345_2409"/>
</dbReference>
<keyword evidence="1" id="KW-0304">Gas vesicle</keyword>
<dbReference type="GO" id="GO:0031412">
    <property type="term" value="P:gas vesicle organization"/>
    <property type="evidence" value="ECO:0007669"/>
    <property type="project" value="InterPro"/>
</dbReference>
<dbReference type="AlphaFoldDB" id="Q1INZ0"/>
<dbReference type="STRING" id="204669.Acid345_2409"/>
<gene>
    <name evidence="4" type="ordered locus">Acid345_2409</name>
</gene>
<proteinExistence type="inferred from homology"/>
<dbReference type="OrthoDB" id="146444at2"/>
<dbReference type="GO" id="GO:0031411">
    <property type="term" value="C:gas vesicle"/>
    <property type="evidence" value="ECO:0007669"/>
    <property type="project" value="UniProtKB-SubCell"/>
</dbReference>
<accession>Q1INZ0</accession>
<evidence type="ECO:0000256" key="1">
    <source>
        <dbReference type="ARBA" id="ARBA00022987"/>
    </source>
</evidence>
<evidence type="ECO:0000313" key="5">
    <source>
        <dbReference type="Proteomes" id="UP000002432"/>
    </source>
</evidence>
<dbReference type="HOGENOM" id="CLU_065736_0_0_0"/>
<dbReference type="RefSeq" id="WP_011523211.1">
    <property type="nucleotide sequence ID" value="NC_008009.1"/>
</dbReference>
<dbReference type="KEGG" id="aba:Acid345_2409"/>